<evidence type="ECO:0000313" key="1">
    <source>
        <dbReference type="EMBL" id="SFS14784.1"/>
    </source>
</evidence>
<keyword evidence="2" id="KW-1185">Reference proteome</keyword>
<name>A0AA94L018_9MICO</name>
<dbReference type="EMBL" id="FOZN01000003">
    <property type="protein sequence ID" value="SFS14784.1"/>
    <property type="molecule type" value="Genomic_DNA"/>
</dbReference>
<dbReference type="AlphaFoldDB" id="A0AA94L018"/>
<dbReference type="Proteomes" id="UP000198506">
    <property type="component" value="Unassembled WGS sequence"/>
</dbReference>
<proteinExistence type="predicted"/>
<comment type="caution">
    <text evidence="1">The sequence shown here is derived from an EMBL/GenBank/DDBJ whole genome shotgun (WGS) entry which is preliminary data.</text>
</comment>
<organism evidence="1 2">
    <name type="scientific">Agrococcus baldri</name>
    <dbReference type="NCBI Taxonomy" id="153730"/>
    <lineage>
        <taxon>Bacteria</taxon>
        <taxon>Bacillati</taxon>
        <taxon>Actinomycetota</taxon>
        <taxon>Actinomycetes</taxon>
        <taxon>Micrococcales</taxon>
        <taxon>Microbacteriaceae</taxon>
        <taxon>Agrococcus</taxon>
    </lineage>
</organism>
<accession>A0AA94L018</accession>
<reference evidence="1 2" key="1">
    <citation type="submission" date="2016-10" db="EMBL/GenBank/DDBJ databases">
        <authorList>
            <person name="Varghese N."/>
            <person name="Submissions S."/>
        </authorList>
    </citation>
    <scope>NUCLEOTIDE SEQUENCE [LARGE SCALE GENOMIC DNA]</scope>
    <source>
        <strain evidence="1 2">IAM 15147</strain>
    </source>
</reference>
<protein>
    <submittedName>
        <fullName evidence="1">Uncharacterized protein</fullName>
    </submittedName>
</protein>
<sequence>MLGAACTIGSAECRTRQAQRRGPMAQRHVVQRLHPTLADVLSQLDGTPLGRALNDRAVELATSQVLGDPIDRSAALAGHRWLLERADGDGLPLTAAGYLKPAAVRELAAVLPTMHDWPFGLAKEVDAHPLLHFHGYLKSIGLLRRYKGTLRLTKAGRAAQQDPALLWQHLADALVSSDSPFEETTGVVMLVHAATSADDIDVDVVARTMAELGWRVDDGSSVERRDVYPVWNQLWDALGNVGAPVTRSVMDRALSPAARALVADALFKIVENEAHG</sequence>
<evidence type="ECO:0000313" key="2">
    <source>
        <dbReference type="Proteomes" id="UP000198506"/>
    </source>
</evidence>
<gene>
    <name evidence="1" type="ORF">SAMN04487783_1908</name>
</gene>